<evidence type="ECO:0000256" key="5">
    <source>
        <dbReference type="ARBA" id="ARBA00023163"/>
    </source>
</evidence>
<dbReference type="CDD" id="cd00383">
    <property type="entry name" value="trans_reg_C"/>
    <property type="match status" value="1"/>
</dbReference>
<dbReference type="Gene3D" id="6.10.250.690">
    <property type="match status" value="1"/>
</dbReference>
<keyword evidence="4 7" id="KW-0238">DNA-binding</keyword>
<dbReference type="CDD" id="cd17624">
    <property type="entry name" value="REC_OmpR_PmrA-like"/>
    <property type="match status" value="1"/>
</dbReference>
<keyword evidence="2" id="KW-0902">Two-component regulatory system</keyword>
<keyword evidence="5" id="KW-0804">Transcription</keyword>
<reference evidence="10 13" key="2">
    <citation type="submission" date="2021-01" db="EMBL/GenBank/DDBJ databases">
        <title>Whole genome shotgun sequence of Cellulomonas oligotrophica NBRC 109435.</title>
        <authorList>
            <person name="Komaki H."/>
            <person name="Tamura T."/>
        </authorList>
    </citation>
    <scope>NUCLEOTIDE SEQUENCE [LARGE SCALE GENOMIC DNA]</scope>
    <source>
        <strain evidence="10 13">NBRC 109435</strain>
    </source>
</reference>
<keyword evidence="3" id="KW-0805">Transcription regulation</keyword>
<evidence type="ECO:0000256" key="1">
    <source>
        <dbReference type="ARBA" id="ARBA00022553"/>
    </source>
</evidence>
<dbReference type="InterPro" id="IPR001867">
    <property type="entry name" value="OmpR/PhoB-type_DNA-bd"/>
</dbReference>
<dbReference type="InterPro" id="IPR039420">
    <property type="entry name" value="WalR-like"/>
</dbReference>
<dbReference type="PANTHER" id="PTHR48111:SF38">
    <property type="entry name" value="TWO-COMPONENT RESPONSE REGULATOR"/>
    <property type="match status" value="1"/>
</dbReference>
<evidence type="ECO:0000256" key="4">
    <source>
        <dbReference type="ARBA" id="ARBA00023125"/>
    </source>
</evidence>
<proteinExistence type="predicted"/>
<dbReference type="EMBL" id="BONN01000003">
    <property type="protein sequence ID" value="GIG32188.1"/>
    <property type="molecule type" value="Genomic_DNA"/>
</dbReference>
<gene>
    <name evidence="11" type="ORF">BKA21_002575</name>
    <name evidence="10" type="ORF">Col01nite_13470</name>
</gene>
<dbReference type="InterPro" id="IPR001789">
    <property type="entry name" value="Sig_transdc_resp-reg_receiver"/>
</dbReference>
<dbReference type="Pfam" id="PF00486">
    <property type="entry name" value="Trans_reg_C"/>
    <property type="match status" value="1"/>
</dbReference>
<dbReference type="GO" id="GO:0000156">
    <property type="term" value="F:phosphorelay response regulator activity"/>
    <property type="evidence" value="ECO:0007669"/>
    <property type="project" value="TreeGrafter"/>
</dbReference>
<protein>
    <submittedName>
        <fullName evidence="11">DNA-binding response OmpR family regulator</fullName>
    </submittedName>
    <submittedName>
        <fullName evidence="10">DNA-binding response regulator</fullName>
    </submittedName>
</protein>
<dbReference type="InterPro" id="IPR011006">
    <property type="entry name" value="CheY-like_superfamily"/>
</dbReference>
<evidence type="ECO:0000313" key="12">
    <source>
        <dbReference type="Proteomes" id="UP000577956"/>
    </source>
</evidence>
<evidence type="ECO:0000259" key="8">
    <source>
        <dbReference type="PROSITE" id="PS50110"/>
    </source>
</evidence>
<evidence type="ECO:0000259" key="9">
    <source>
        <dbReference type="PROSITE" id="PS51755"/>
    </source>
</evidence>
<dbReference type="PANTHER" id="PTHR48111">
    <property type="entry name" value="REGULATOR OF RPOS"/>
    <property type="match status" value="1"/>
</dbReference>
<accession>A0A7Y9FGQ3</accession>
<organism evidence="11 12">
    <name type="scientific">Cellulomonas oligotrophica</name>
    <dbReference type="NCBI Taxonomy" id="931536"/>
    <lineage>
        <taxon>Bacteria</taxon>
        <taxon>Bacillati</taxon>
        <taxon>Actinomycetota</taxon>
        <taxon>Actinomycetes</taxon>
        <taxon>Micrococcales</taxon>
        <taxon>Cellulomonadaceae</taxon>
        <taxon>Cellulomonas</taxon>
    </lineage>
</organism>
<dbReference type="SMART" id="SM00862">
    <property type="entry name" value="Trans_reg_C"/>
    <property type="match status" value="1"/>
</dbReference>
<dbReference type="Pfam" id="PF00072">
    <property type="entry name" value="Response_reg"/>
    <property type="match status" value="1"/>
</dbReference>
<dbReference type="Proteomes" id="UP000618382">
    <property type="component" value="Unassembled WGS sequence"/>
</dbReference>
<evidence type="ECO:0000256" key="2">
    <source>
        <dbReference type="ARBA" id="ARBA00023012"/>
    </source>
</evidence>
<evidence type="ECO:0000313" key="11">
    <source>
        <dbReference type="EMBL" id="NYD87026.1"/>
    </source>
</evidence>
<dbReference type="GO" id="GO:0006355">
    <property type="term" value="P:regulation of DNA-templated transcription"/>
    <property type="evidence" value="ECO:0007669"/>
    <property type="project" value="InterPro"/>
</dbReference>
<evidence type="ECO:0000313" key="10">
    <source>
        <dbReference type="EMBL" id="GIG32188.1"/>
    </source>
</evidence>
<dbReference type="SUPFAM" id="SSF52172">
    <property type="entry name" value="CheY-like"/>
    <property type="match status" value="1"/>
</dbReference>
<comment type="caution">
    <text evidence="11">The sequence shown here is derived from an EMBL/GenBank/DDBJ whole genome shotgun (WGS) entry which is preliminary data.</text>
</comment>
<evidence type="ECO:0000256" key="7">
    <source>
        <dbReference type="PROSITE-ProRule" id="PRU01091"/>
    </source>
</evidence>
<evidence type="ECO:0000256" key="3">
    <source>
        <dbReference type="ARBA" id="ARBA00023015"/>
    </source>
</evidence>
<dbReference type="Gene3D" id="3.40.50.2300">
    <property type="match status" value="1"/>
</dbReference>
<sequence>MTQILVAEDEARIARFVAKGLQAQGYASTTVATAREALDLASSGDFDLMVLDLGLKGGDGLAVLRALRGQGSRLPVIILTARSTVRDVVAGLDEGADDYMAKPFRFEELLARIRVRLRTDPADEPTVLRAGDLALDVRSRRVSVDGRDVDLSAREYGLLEAFLRHPGQVLSREQLLSQVWGYDFDPSSNVVDVYVRYLRGKVGADRVETVRGMGYRLAARD</sequence>
<dbReference type="GO" id="GO:0005829">
    <property type="term" value="C:cytosol"/>
    <property type="evidence" value="ECO:0007669"/>
    <property type="project" value="TreeGrafter"/>
</dbReference>
<feature type="domain" description="Response regulatory" evidence="8">
    <location>
        <begin position="3"/>
        <end position="117"/>
    </location>
</feature>
<dbReference type="PROSITE" id="PS51755">
    <property type="entry name" value="OMPR_PHOB"/>
    <property type="match status" value="1"/>
</dbReference>
<dbReference type="Proteomes" id="UP000577956">
    <property type="component" value="Unassembled WGS sequence"/>
</dbReference>
<name>A0A7Y9FGQ3_9CELL</name>
<dbReference type="GO" id="GO:0000976">
    <property type="term" value="F:transcription cis-regulatory region binding"/>
    <property type="evidence" value="ECO:0007669"/>
    <property type="project" value="TreeGrafter"/>
</dbReference>
<evidence type="ECO:0000256" key="6">
    <source>
        <dbReference type="PROSITE-ProRule" id="PRU00169"/>
    </source>
</evidence>
<dbReference type="PROSITE" id="PS50110">
    <property type="entry name" value="RESPONSE_REGULATORY"/>
    <property type="match status" value="1"/>
</dbReference>
<keyword evidence="13" id="KW-1185">Reference proteome</keyword>
<dbReference type="Gene3D" id="1.10.10.10">
    <property type="entry name" value="Winged helix-like DNA-binding domain superfamily/Winged helix DNA-binding domain"/>
    <property type="match status" value="1"/>
</dbReference>
<dbReference type="GO" id="GO:0032993">
    <property type="term" value="C:protein-DNA complex"/>
    <property type="evidence" value="ECO:0007669"/>
    <property type="project" value="TreeGrafter"/>
</dbReference>
<dbReference type="EMBL" id="JACCBK010000001">
    <property type="protein sequence ID" value="NYD87026.1"/>
    <property type="molecule type" value="Genomic_DNA"/>
</dbReference>
<reference evidence="11 12" key="1">
    <citation type="submission" date="2020-07" db="EMBL/GenBank/DDBJ databases">
        <title>Sequencing the genomes of 1000 actinobacteria strains.</title>
        <authorList>
            <person name="Klenk H.-P."/>
        </authorList>
    </citation>
    <scope>NUCLEOTIDE SEQUENCE [LARGE SCALE GENOMIC DNA]</scope>
    <source>
        <strain evidence="11 12">DSM 24482</strain>
    </source>
</reference>
<evidence type="ECO:0000313" key="13">
    <source>
        <dbReference type="Proteomes" id="UP000618382"/>
    </source>
</evidence>
<feature type="DNA-binding region" description="OmpR/PhoB-type" evidence="7">
    <location>
        <begin position="125"/>
        <end position="219"/>
    </location>
</feature>
<feature type="modified residue" description="4-aspartylphosphate" evidence="6">
    <location>
        <position position="52"/>
    </location>
</feature>
<dbReference type="SMART" id="SM00448">
    <property type="entry name" value="REC"/>
    <property type="match status" value="1"/>
</dbReference>
<dbReference type="RefSeq" id="WP_140459497.1">
    <property type="nucleotide sequence ID" value="NZ_BAABFI010000008.1"/>
</dbReference>
<dbReference type="AlphaFoldDB" id="A0A7Y9FGQ3"/>
<dbReference type="FunFam" id="1.10.10.10:FF:000005">
    <property type="entry name" value="Two-component system response regulator"/>
    <property type="match status" value="1"/>
</dbReference>
<feature type="domain" description="OmpR/PhoB-type" evidence="9">
    <location>
        <begin position="125"/>
        <end position="219"/>
    </location>
</feature>
<keyword evidence="1 6" id="KW-0597">Phosphoprotein</keyword>
<dbReference type="InterPro" id="IPR036388">
    <property type="entry name" value="WH-like_DNA-bd_sf"/>
</dbReference>